<keyword evidence="2" id="KW-1185">Reference proteome</keyword>
<reference evidence="1" key="2">
    <citation type="submission" date="2021-10" db="EMBL/GenBank/DDBJ databases">
        <authorList>
            <person name="Piombo E."/>
        </authorList>
    </citation>
    <scope>NUCLEOTIDE SEQUENCE</scope>
</reference>
<accession>A0ACA9UR72</accession>
<dbReference type="EMBL" id="CADEHS020000642">
    <property type="protein sequence ID" value="CAG9955962.1"/>
    <property type="molecule type" value="Genomic_DNA"/>
</dbReference>
<sequence>MEATNLDWLGDELILDFGTPKLPFDSPTAGPAANPRATPTPTPTASQRAERTEPPGGEHDLPLLRLSDWKRDKQCDKSNPECIHYDFKWKVSQRDKIRARQIFADSDPDVVLAPSDFWQVDLKARLEGLLSDKTKFPGSDYTCDETNVIISIERSRQRGLTKRFNNLEIDWNMVDKHLEGLSNLFSKGRKITFSMEFIYKEAITETATANGRKKSKRSATDSQRAQRAADAGLWARVYKYHRCRAKHCKQGPHCLVDKQGNHHKMLATHLEDIYNCIKANMKEGDTEDNVEVTSERWRMGLQAANQFAMDQFLELNSILQHQKLTFDLMVKGGIKPGIALQFVSNIRRFHKEESTSVS</sequence>
<reference evidence="1" key="1">
    <citation type="submission" date="2020-04" db="EMBL/GenBank/DDBJ databases">
        <authorList>
            <person name="Broberg M."/>
        </authorList>
    </citation>
    <scope>NUCLEOTIDE SEQUENCE</scope>
</reference>
<name>A0ACA9UR72_BIOOC</name>
<dbReference type="Proteomes" id="UP000836387">
    <property type="component" value="Unassembled WGS sequence"/>
</dbReference>
<proteinExistence type="predicted"/>
<gene>
    <name evidence="1" type="ORF">CRV2_00017634</name>
</gene>
<evidence type="ECO:0000313" key="2">
    <source>
        <dbReference type="Proteomes" id="UP000836387"/>
    </source>
</evidence>
<organism evidence="1 2">
    <name type="scientific">Clonostachys rosea f. rosea IK726</name>
    <dbReference type="NCBI Taxonomy" id="1349383"/>
    <lineage>
        <taxon>Eukaryota</taxon>
        <taxon>Fungi</taxon>
        <taxon>Dikarya</taxon>
        <taxon>Ascomycota</taxon>
        <taxon>Pezizomycotina</taxon>
        <taxon>Sordariomycetes</taxon>
        <taxon>Hypocreomycetidae</taxon>
        <taxon>Hypocreales</taxon>
        <taxon>Bionectriaceae</taxon>
        <taxon>Clonostachys</taxon>
    </lineage>
</organism>
<comment type="caution">
    <text evidence="1">The sequence shown here is derived from an EMBL/GenBank/DDBJ whole genome shotgun (WGS) entry which is preliminary data.</text>
</comment>
<evidence type="ECO:0000313" key="1">
    <source>
        <dbReference type="EMBL" id="CAG9955962.1"/>
    </source>
</evidence>
<protein>
    <submittedName>
        <fullName evidence="1">Uncharacterized protein</fullName>
    </submittedName>
</protein>